<keyword evidence="1" id="KW-0812">Transmembrane</keyword>
<proteinExistence type="predicted"/>
<feature type="transmembrane region" description="Helical" evidence="1">
    <location>
        <begin position="122"/>
        <end position="140"/>
    </location>
</feature>
<feature type="transmembrane region" description="Helical" evidence="1">
    <location>
        <begin position="152"/>
        <end position="171"/>
    </location>
</feature>
<dbReference type="OrthoDB" id="9156435at2"/>
<feature type="transmembrane region" description="Helical" evidence="1">
    <location>
        <begin position="183"/>
        <end position="203"/>
    </location>
</feature>
<keyword evidence="1" id="KW-0472">Membrane</keyword>
<keyword evidence="1" id="KW-1133">Transmembrane helix</keyword>
<protein>
    <submittedName>
        <fullName evidence="3">Signal transduction histidine kinase</fullName>
    </submittedName>
</protein>
<dbReference type="GO" id="GO:0016301">
    <property type="term" value="F:kinase activity"/>
    <property type="evidence" value="ECO:0007669"/>
    <property type="project" value="UniProtKB-KW"/>
</dbReference>
<dbReference type="Gene3D" id="3.30.565.10">
    <property type="entry name" value="Histidine kinase-like ATPase, C-terminal domain"/>
    <property type="match status" value="1"/>
</dbReference>
<name>A0A4R2MLS7_RUBGE</name>
<feature type="transmembrane region" description="Helical" evidence="1">
    <location>
        <begin position="90"/>
        <end position="110"/>
    </location>
</feature>
<keyword evidence="3" id="KW-0808">Transferase</keyword>
<accession>A0A4R2MLS7</accession>
<gene>
    <name evidence="3" type="ORF">EV684_103223</name>
</gene>
<comment type="caution">
    <text evidence="3">The sequence shown here is derived from an EMBL/GenBank/DDBJ whole genome shotgun (WGS) entry which is preliminary data.</text>
</comment>
<feature type="transmembrane region" description="Helical" evidence="1">
    <location>
        <begin position="60"/>
        <end position="78"/>
    </location>
</feature>
<organism evidence="3 4">
    <name type="scientific">Rubrivivax gelatinosus</name>
    <name type="common">Rhodocyclus gelatinosus</name>
    <name type="synonym">Rhodopseudomonas gelatinosa</name>
    <dbReference type="NCBI Taxonomy" id="28068"/>
    <lineage>
        <taxon>Bacteria</taxon>
        <taxon>Pseudomonadati</taxon>
        <taxon>Pseudomonadota</taxon>
        <taxon>Betaproteobacteria</taxon>
        <taxon>Burkholderiales</taxon>
        <taxon>Sphaerotilaceae</taxon>
        <taxon>Rubrivivax</taxon>
    </lineage>
</organism>
<dbReference type="EMBL" id="SLXD01000003">
    <property type="protein sequence ID" value="TCP03976.1"/>
    <property type="molecule type" value="Genomic_DNA"/>
</dbReference>
<dbReference type="InterPro" id="IPR032834">
    <property type="entry name" value="NatK-like_C"/>
</dbReference>
<evidence type="ECO:0000313" key="3">
    <source>
        <dbReference type="EMBL" id="TCP03976.1"/>
    </source>
</evidence>
<reference evidence="3 4" key="1">
    <citation type="submission" date="2019-03" db="EMBL/GenBank/DDBJ databases">
        <title>Genomic Encyclopedia of Type Strains, Phase IV (KMG-IV): sequencing the most valuable type-strain genomes for metagenomic binning, comparative biology and taxonomic classification.</title>
        <authorList>
            <person name="Goeker M."/>
        </authorList>
    </citation>
    <scope>NUCLEOTIDE SEQUENCE [LARGE SCALE GENOMIC DNA]</scope>
    <source>
        <strain evidence="3 4">DSM 1709</strain>
    </source>
</reference>
<keyword evidence="3" id="KW-0418">Kinase</keyword>
<dbReference type="Pfam" id="PF14501">
    <property type="entry name" value="HATPase_c_5"/>
    <property type="match status" value="1"/>
</dbReference>
<dbReference type="GeneID" id="99684315"/>
<dbReference type="Proteomes" id="UP000295106">
    <property type="component" value="Unassembled WGS sequence"/>
</dbReference>
<evidence type="ECO:0000256" key="1">
    <source>
        <dbReference type="SAM" id="Phobius"/>
    </source>
</evidence>
<evidence type="ECO:0000259" key="2">
    <source>
        <dbReference type="Pfam" id="PF14501"/>
    </source>
</evidence>
<sequence>MSAHLPDLLRALVTDLMLMLLLWTMAMPKYRDPRIYIAATALILFANLGANYYFYLAGDYTAVFYVDLAMLLVIGIALKPLFIDSIMQWCFSYITMINIYAAVVFLSYYFREAFPDPAYGNTFLRLIFFAAAILAFRRWVSPLYRQVLDYWHIYILPASALLLCFLGHFLGGDIRQMLTDRDSPLLFLSLLGLSVYIAIVHSLKTITGQYHLREQKLAVEAEREFLQLATTGMAARLQLMEAASLQNSRAAHDRRHLNRILSGLLERGQTAEAAALLQRDDRAGPGLAPAYCENAAVNAAVGHYAGLAEQAGIRTRIELDIPAELKVDALELAMVVANLLENALHACKRLPAGRPPVIRFICRHAGRLLLEIENSCGSDAALDAAGQPLARDAGHGIGSKSVAAFAKKHDAELLYRIENGLFRVRLLV</sequence>
<feature type="transmembrane region" description="Helical" evidence="1">
    <location>
        <begin position="35"/>
        <end position="54"/>
    </location>
</feature>
<dbReference type="RefSeq" id="WP_132645445.1">
    <property type="nucleotide sequence ID" value="NZ_CP181386.1"/>
</dbReference>
<dbReference type="InterPro" id="IPR036890">
    <property type="entry name" value="HATPase_C_sf"/>
</dbReference>
<feature type="domain" description="Sensor histidine kinase NatK-like C-terminal" evidence="2">
    <location>
        <begin position="329"/>
        <end position="427"/>
    </location>
</feature>
<dbReference type="SUPFAM" id="SSF55874">
    <property type="entry name" value="ATPase domain of HSP90 chaperone/DNA topoisomerase II/histidine kinase"/>
    <property type="match status" value="1"/>
</dbReference>
<dbReference type="AlphaFoldDB" id="A0A4R2MLS7"/>
<evidence type="ECO:0000313" key="4">
    <source>
        <dbReference type="Proteomes" id="UP000295106"/>
    </source>
</evidence>